<evidence type="ECO:0000313" key="3">
    <source>
        <dbReference type="Proteomes" id="UP000178184"/>
    </source>
</evidence>
<dbReference type="EMBL" id="MFUO01000007">
    <property type="protein sequence ID" value="OGI84181.1"/>
    <property type="molecule type" value="Genomic_DNA"/>
</dbReference>
<keyword evidence="1" id="KW-0472">Membrane</keyword>
<gene>
    <name evidence="2" type="ORF">A2903_01450</name>
</gene>
<reference evidence="2 3" key="1">
    <citation type="journal article" date="2016" name="Nat. Commun.">
        <title>Thousands of microbial genomes shed light on interconnected biogeochemical processes in an aquifer system.</title>
        <authorList>
            <person name="Anantharaman K."/>
            <person name="Brown C.T."/>
            <person name="Hug L.A."/>
            <person name="Sharon I."/>
            <person name="Castelle C.J."/>
            <person name="Probst A.J."/>
            <person name="Thomas B.C."/>
            <person name="Singh A."/>
            <person name="Wilkins M.J."/>
            <person name="Karaoz U."/>
            <person name="Brodie E.L."/>
            <person name="Williams K.H."/>
            <person name="Hubbard S.S."/>
            <person name="Banfield J.F."/>
        </authorList>
    </citation>
    <scope>NUCLEOTIDE SEQUENCE [LARGE SCALE GENOMIC DNA]</scope>
</reference>
<dbReference type="STRING" id="1801764.A2903_01450"/>
<sequence length="181" mass="19537">MSDSHGSNTPTILIVIIGIILVGALIGIFYPKTSSKIKKVIPAIENLGKINGSPVNPNDNRGTDAYYTPADIDSPVCGIKIFSPLPGQKVSFPLEVSGYVNGCNWVPFESHVGTLEIRDMNQALSKLIIIPVDGDTYTLPAYFKIKITPTLAPTSQNGVLIFHNEDPSGLKPESFQVPIIF</sequence>
<evidence type="ECO:0000256" key="1">
    <source>
        <dbReference type="SAM" id="Phobius"/>
    </source>
</evidence>
<comment type="caution">
    <text evidence="2">The sequence shown here is derived from an EMBL/GenBank/DDBJ whole genome shotgun (WGS) entry which is preliminary data.</text>
</comment>
<keyword evidence="1" id="KW-0812">Transmembrane</keyword>
<protein>
    <recommendedName>
        <fullName evidence="4">Bacterial spore germination immunoglobulin-like domain-containing protein</fullName>
    </recommendedName>
</protein>
<keyword evidence="1" id="KW-1133">Transmembrane helix</keyword>
<feature type="transmembrane region" description="Helical" evidence="1">
    <location>
        <begin position="12"/>
        <end position="30"/>
    </location>
</feature>
<dbReference type="AlphaFoldDB" id="A0A1F6WQM9"/>
<evidence type="ECO:0000313" key="2">
    <source>
        <dbReference type="EMBL" id="OGI84181.1"/>
    </source>
</evidence>
<evidence type="ECO:0008006" key="4">
    <source>
        <dbReference type="Google" id="ProtNLM"/>
    </source>
</evidence>
<proteinExistence type="predicted"/>
<name>A0A1F6WQM9_9BACT</name>
<dbReference type="Proteomes" id="UP000178184">
    <property type="component" value="Unassembled WGS sequence"/>
</dbReference>
<organism evidence="2 3">
    <name type="scientific">Candidatus Nomurabacteria bacterium RIFCSPLOWO2_01_FULL_33_17</name>
    <dbReference type="NCBI Taxonomy" id="1801764"/>
    <lineage>
        <taxon>Bacteria</taxon>
        <taxon>Candidatus Nomuraibacteriota</taxon>
    </lineage>
</organism>
<accession>A0A1F6WQM9</accession>